<comment type="caution">
    <text evidence="1">The sequence shown here is derived from an EMBL/GenBank/DDBJ whole genome shotgun (WGS) entry which is preliminary data.</text>
</comment>
<name>A0A2G3DUB8_9FIRM</name>
<evidence type="ECO:0000313" key="1">
    <source>
        <dbReference type="EMBL" id="PHU34637.1"/>
    </source>
</evidence>
<sequence length="95" mass="11028">MKNIFDNIDVICQIKSDGSAIPLKFRLQNEDGIFETYSIKTYKPVPKQGTRTTKDGIYVSNSTEIFECRVVIFGTERTVRLYYSPKIDNRWKLAI</sequence>
<gene>
    <name evidence="1" type="ORF">CSX01_09180</name>
</gene>
<accession>A0A2G3DUB8</accession>
<evidence type="ECO:0000313" key="2">
    <source>
        <dbReference type="Proteomes" id="UP000225889"/>
    </source>
</evidence>
<dbReference type="EMBL" id="PDYF01000017">
    <property type="protein sequence ID" value="PHU34637.1"/>
    <property type="molecule type" value="Genomic_DNA"/>
</dbReference>
<reference evidence="1 2" key="1">
    <citation type="submission" date="2017-10" db="EMBL/GenBank/DDBJ databases">
        <title>Resolving the taxonomy of Roseburia spp., Eubacterium rectale and Agathobacter spp. through phylogenomic analysis.</title>
        <authorList>
            <person name="Sheridan P.O."/>
            <person name="Walker A.W."/>
            <person name="Duncan S.H."/>
            <person name="Scott K.P."/>
            <person name="Toole P.W.O."/>
            <person name="Luis P."/>
            <person name="Flint H.J."/>
        </authorList>
    </citation>
    <scope>NUCLEOTIDE SEQUENCE [LARGE SCALE GENOMIC DNA]</scope>
    <source>
        <strain evidence="1 2">JK626</strain>
    </source>
</reference>
<dbReference type="Proteomes" id="UP000225889">
    <property type="component" value="Unassembled WGS sequence"/>
</dbReference>
<organism evidence="1 2">
    <name type="scientific">Pseudobutyrivibrio ruminis</name>
    <dbReference type="NCBI Taxonomy" id="46206"/>
    <lineage>
        <taxon>Bacteria</taxon>
        <taxon>Bacillati</taxon>
        <taxon>Bacillota</taxon>
        <taxon>Clostridia</taxon>
        <taxon>Lachnospirales</taxon>
        <taxon>Lachnospiraceae</taxon>
        <taxon>Pseudobutyrivibrio</taxon>
    </lineage>
</organism>
<proteinExistence type="predicted"/>
<protein>
    <submittedName>
        <fullName evidence="1">Uncharacterized protein</fullName>
    </submittedName>
</protein>
<reference evidence="1 2" key="2">
    <citation type="submission" date="2017-10" db="EMBL/GenBank/DDBJ databases">
        <authorList>
            <person name="Banno H."/>
            <person name="Chua N.-H."/>
        </authorList>
    </citation>
    <scope>NUCLEOTIDE SEQUENCE [LARGE SCALE GENOMIC DNA]</scope>
    <source>
        <strain evidence="1 2">JK626</strain>
    </source>
</reference>
<dbReference type="AlphaFoldDB" id="A0A2G3DUB8"/>